<dbReference type="AlphaFoldDB" id="A0A915B6V0"/>
<protein>
    <submittedName>
        <fullName evidence="3">C2H2-type domain-containing protein</fullName>
    </submittedName>
</protein>
<evidence type="ECO:0000313" key="2">
    <source>
        <dbReference type="Proteomes" id="UP000887569"/>
    </source>
</evidence>
<proteinExistence type="predicted"/>
<name>A0A915B6V0_PARUN</name>
<keyword evidence="2" id="KW-1185">Reference proteome</keyword>
<feature type="region of interest" description="Disordered" evidence="1">
    <location>
        <begin position="1"/>
        <end position="47"/>
    </location>
</feature>
<accession>A0A915B6V0</accession>
<organism evidence="2 3">
    <name type="scientific">Parascaris univalens</name>
    <name type="common">Nematode worm</name>
    <dbReference type="NCBI Taxonomy" id="6257"/>
    <lineage>
        <taxon>Eukaryota</taxon>
        <taxon>Metazoa</taxon>
        <taxon>Ecdysozoa</taxon>
        <taxon>Nematoda</taxon>
        <taxon>Chromadorea</taxon>
        <taxon>Rhabditida</taxon>
        <taxon>Spirurina</taxon>
        <taxon>Ascaridomorpha</taxon>
        <taxon>Ascaridoidea</taxon>
        <taxon>Ascarididae</taxon>
        <taxon>Parascaris</taxon>
    </lineage>
</organism>
<evidence type="ECO:0000256" key="1">
    <source>
        <dbReference type="SAM" id="MobiDB-lite"/>
    </source>
</evidence>
<evidence type="ECO:0000313" key="3">
    <source>
        <dbReference type="WBParaSite" id="PgR029_g015_t04"/>
    </source>
</evidence>
<feature type="compositionally biased region" description="Acidic residues" evidence="1">
    <location>
        <begin position="16"/>
        <end position="47"/>
    </location>
</feature>
<dbReference type="WBParaSite" id="PgR029_g015_t04">
    <property type="protein sequence ID" value="PgR029_g015_t04"/>
    <property type="gene ID" value="PgR029_g015"/>
</dbReference>
<reference evidence="3" key="1">
    <citation type="submission" date="2022-11" db="UniProtKB">
        <authorList>
            <consortium name="WormBaseParasite"/>
        </authorList>
    </citation>
    <scope>IDENTIFICATION</scope>
</reference>
<sequence length="832" mass="96099">DLEENNEMEMLSNSESFDDGDGEDDDGDDDGDDGDDDGDDDDGDDCLISESIELSCNSSFQNSTRDVDEDEACTSWADICSFFSHSQCKEHKERRSSRYREASLLKKRRADRSSLELSIIGASTANSAIESRSAEVNSDAFFAFNPTSNVSAAFEWCCKKCAEKGGEVRYETQFLLCARLHALYHMFMVHNNERERLLAKAEKCKIEQEIGVLLEFRIRTEKDIEGAKCFADEIDALSISDYRLISAVLRSAHRDVDVDSNIYLRVCFCYEAFADYTQLHAHLTNEHGFVFRYRESFDFYPINERSFCGRSLLAINLVPSGRCFSWKCFVCVWSDKRPSEIVLRLMAVYHLRNAHHKHVRAMCIASNEKWFLEKKLEVKLRFTPPTQNEISTILRTSGTEIAKRLQVTDERILTAIRNSTVGVIKSDDLSIVCFCYRMFKQYFSYEMHLRNVHFIAVPRRKDVRMMQIYDLKSSRGSHMTVDATSGVRQSKTTAIKSRSSKHLNCSSFVEDDTHGDTSLYTEQKSRALIACNYRELLGGGFCVGSSKLQGKRMHRRSERFFWKCGLCSAGDKILSNDDCILYSEVGAILSLWAHLQKQHSKCDRLADSLWCIIAAENNFPATPPCLEMIEEKPLSYERSFGSIACFKCDHFPIFYISDEFSLIVHLVQVHMTDVDNEILDFLDERKDVQNSFPYLSTTNDDYFTARLASIFLHCRKCGFKCICVEKLIDHAMWHYHNPYFEADEALLTHIDNSIVNHFTVEEPILEYTIMKSYKAKQPPRRRQACVTRICRQCFSLMDYQSEMRILEHYYKNHLEQLVQIRNLYCVHSQQKL</sequence>
<dbReference type="Proteomes" id="UP000887569">
    <property type="component" value="Unplaced"/>
</dbReference>